<dbReference type="PROSITE" id="PS50977">
    <property type="entry name" value="HTH_TETR_2"/>
    <property type="match status" value="1"/>
</dbReference>
<keyword evidence="7" id="KW-1185">Reference proteome</keyword>
<accession>A0ABX1KDP5</accession>
<feature type="domain" description="HTH tetR-type" evidence="5">
    <location>
        <begin position="20"/>
        <end position="80"/>
    </location>
</feature>
<proteinExistence type="predicted"/>
<dbReference type="Proteomes" id="UP001429745">
    <property type="component" value="Unassembled WGS sequence"/>
</dbReference>
<dbReference type="InterPro" id="IPR001647">
    <property type="entry name" value="HTH_TetR"/>
</dbReference>
<feature type="DNA-binding region" description="H-T-H motif" evidence="4">
    <location>
        <begin position="43"/>
        <end position="62"/>
    </location>
</feature>
<dbReference type="EMBL" id="JABACI010000001">
    <property type="protein sequence ID" value="NLP83511.1"/>
    <property type="molecule type" value="Genomic_DNA"/>
</dbReference>
<dbReference type="PRINTS" id="PR00455">
    <property type="entry name" value="HTHTETR"/>
</dbReference>
<sequence length="212" mass="22457">MGVLRNMAEVQARRRQERGRARIDQILAAAATSFDELGYEGTTTNAIAARAGMSPGSLYQFFANKDDIARAMAERYADELAHLDSVAVVPEGEDLGAAVRAALEPIVAFNLQHPGFKALFARTDMPAAMRDAVAPVHQRMEARVAALVSALIPGLDGAGVSTTTTVVLHMVRGLMPAITAAASDGSRATLARELERSLTAYLQAVAAEVPAR</sequence>
<evidence type="ECO:0000256" key="1">
    <source>
        <dbReference type="ARBA" id="ARBA00023015"/>
    </source>
</evidence>
<reference evidence="6 7" key="1">
    <citation type="submission" date="2020-04" db="EMBL/GenBank/DDBJ databases">
        <title>CFH 90308 Microbacterium sp.</title>
        <authorList>
            <person name="Nie G."/>
            <person name="Ming H."/>
            <person name="Xia T."/>
        </authorList>
    </citation>
    <scope>NUCLEOTIDE SEQUENCE [LARGE SCALE GENOMIC DNA]</scope>
    <source>
        <strain evidence="6 7">CFH 90308</strain>
    </source>
</reference>
<dbReference type="SUPFAM" id="SSF46689">
    <property type="entry name" value="Homeodomain-like"/>
    <property type="match status" value="1"/>
</dbReference>
<keyword evidence="1" id="KW-0805">Transcription regulation</keyword>
<dbReference type="RefSeq" id="WP_168911913.1">
    <property type="nucleotide sequence ID" value="NZ_JABACI010000001.1"/>
</dbReference>
<dbReference type="InterPro" id="IPR041669">
    <property type="entry name" value="TetR_C_15"/>
</dbReference>
<keyword evidence="2 4" id="KW-0238">DNA-binding</keyword>
<organism evidence="6 7">
    <name type="scientific">Microbacterium salsuginis</name>
    <dbReference type="NCBI Taxonomy" id="2722803"/>
    <lineage>
        <taxon>Bacteria</taxon>
        <taxon>Bacillati</taxon>
        <taxon>Actinomycetota</taxon>
        <taxon>Actinomycetes</taxon>
        <taxon>Micrococcales</taxon>
        <taxon>Microbacteriaceae</taxon>
        <taxon>Microbacterium</taxon>
    </lineage>
</organism>
<dbReference type="Pfam" id="PF00440">
    <property type="entry name" value="TetR_N"/>
    <property type="match status" value="1"/>
</dbReference>
<name>A0ABX1KDP5_9MICO</name>
<dbReference type="PANTHER" id="PTHR30055">
    <property type="entry name" value="HTH-TYPE TRANSCRIPTIONAL REGULATOR RUTR"/>
    <property type="match status" value="1"/>
</dbReference>
<evidence type="ECO:0000256" key="3">
    <source>
        <dbReference type="ARBA" id="ARBA00023163"/>
    </source>
</evidence>
<evidence type="ECO:0000313" key="7">
    <source>
        <dbReference type="Proteomes" id="UP001429745"/>
    </source>
</evidence>
<dbReference type="Pfam" id="PF17918">
    <property type="entry name" value="TetR_C_15"/>
    <property type="match status" value="1"/>
</dbReference>
<evidence type="ECO:0000256" key="2">
    <source>
        <dbReference type="ARBA" id="ARBA00023125"/>
    </source>
</evidence>
<protein>
    <submittedName>
        <fullName evidence="6">TetR/AcrR family transcriptional regulator</fullName>
    </submittedName>
</protein>
<dbReference type="InterPro" id="IPR050109">
    <property type="entry name" value="HTH-type_TetR-like_transc_reg"/>
</dbReference>
<keyword evidence="3" id="KW-0804">Transcription</keyword>
<dbReference type="PANTHER" id="PTHR30055:SF234">
    <property type="entry name" value="HTH-TYPE TRANSCRIPTIONAL REGULATOR BETI"/>
    <property type="match status" value="1"/>
</dbReference>
<dbReference type="InterPro" id="IPR009057">
    <property type="entry name" value="Homeodomain-like_sf"/>
</dbReference>
<evidence type="ECO:0000256" key="4">
    <source>
        <dbReference type="PROSITE-ProRule" id="PRU00335"/>
    </source>
</evidence>
<gene>
    <name evidence="6" type="ORF">HF576_06620</name>
</gene>
<evidence type="ECO:0000313" key="6">
    <source>
        <dbReference type="EMBL" id="NLP83511.1"/>
    </source>
</evidence>
<dbReference type="Gene3D" id="1.10.357.10">
    <property type="entry name" value="Tetracycline Repressor, domain 2"/>
    <property type="match status" value="1"/>
</dbReference>
<comment type="caution">
    <text evidence="6">The sequence shown here is derived from an EMBL/GenBank/DDBJ whole genome shotgun (WGS) entry which is preliminary data.</text>
</comment>
<evidence type="ECO:0000259" key="5">
    <source>
        <dbReference type="PROSITE" id="PS50977"/>
    </source>
</evidence>